<keyword evidence="2" id="KW-1185">Reference proteome</keyword>
<accession>A0ABU9HCN0</accession>
<dbReference type="EMBL" id="JBAKBA010000021">
    <property type="protein sequence ID" value="MEL0659498.1"/>
    <property type="molecule type" value="Genomic_DNA"/>
</dbReference>
<evidence type="ECO:0000313" key="1">
    <source>
        <dbReference type="EMBL" id="MEL0659498.1"/>
    </source>
</evidence>
<dbReference type="RefSeq" id="WP_025565193.1">
    <property type="nucleotide sequence ID" value="NZ_JBAKBA010000021.1"/>
</dbReference>
<proteinExistence type="predicted"/>
<organism evidence="1 2">
    <name type="scientific">Psychromonas arctica</name>
    <dbReference type="NCBI Taxonomy" id="168275"/>
    <lineage>
        <taxon>Bacteria</taxon>
        <taxon>Pseudomonadati</taxon>
        <taxon>Pseudomonadota</taxon>
        <taxon>Gammaproteobacteria</taxon>
        <taxon>Alteromonadales</taxon>
        <taxon>Psychromonadaceae</taxon>
        <taxon>Psychromonas</taxon>
    </lineage>
</organism>
<protein>
    <submittedName>
        <fullName evidence="1">Acetyltransferase</fullName>
    </submittedName>
</protein>
<comment type="caution">
    <text evidence="1">The sequence shown here is derived from an EMBL/GenBank/DDBJ whole genome shotgun (WGS) entry which is preliminary data.</text>
</comment>
<reference evidence="1 2" key="1">
    <citation type="submission" date="2024-02" db="EMBL/GenBank/DDBJ databases">
        <title>Bacteria isolated from the canopy kelp, Nereocystis luetkeana.</title>
        <authorList>
            <person name="Pfister C.A."/>
            <person name="Younker I.T."/>
            <person name="Light S.H."/>
        </authorList>
    </citation>
    <scope>NUCLEOTIDE SEQUENCE [LARGE SCALE GENOMIC DNA]</scope>
    <source>
        <strain evidence="1 2">TI.2.07</strain>
    </source>
</reference>
<dbReference type="Proteomes" id="UP001366060">
    <property type="component" value="Unassembled WGS sequence"/>
</dbReference>
<sequence>MNTKVEKYGVKAVHRPKIKATKELDLSGALGQQIIKSETKLALRTHVQTFKKLAYM</sequence>
<evidence type="ECO:0000313" key="2">
    <source>
        <dbReference type="Proteomes" id="UP001366060"/>
    </source>
</evidence>
<gene>
    <name evidence="1" type="ORF">V6255_10155</name>
</gene>
<name>A0ABU9HCN0_9GAMM</name>